<evidence type="ECO:0000313" key="4">
    <source>
        <dbReference type="EMBL" id="CCV01959.1"/>
    </source>
</evidence>
<sequence length="132" mass="15288">MFKNSLWDDSSIIKQENYTLNNELNKLKKTYKLIVQEKKELERKINEITKVTIKLPEEIDKVLEKAPLNLQNSLYQKIEILLNCTTCIVCHSSVKRVVFIGCKHLVVCIKCGEKLSNCPLCRQSSEKITVFT</sequence>
<dbReference type="Proteomes" id="UP000141616">
    <property type="component" value="Segment"/>
</dbReference>
<proteinExistence type="predicted"/>
<dbReference type="Pfam" id="PF13920">
    <property type="entry name" value="zf-C3HC4_3"/>
    <property type="match status" value="1"/>
</dbReference>
<evidence type="ECO:0000259" key="3">
    <source>
        <dbReference type="PROSITE" id="PS50089"/>
    </source>
</evidence>
<gene>
    <name evidence="4" type="primary">115L</name>
    <name evidence="4" type="ORF">IIV22A_115L</name>
</gene>
<dbReference type="SUPFAM" id="SSF57850">
    <property type="entry name" value="RING/U-box"/>
    <property type="match status" value="1"/>
</dbReference>
<dbReference type="PANTHER" id="PTHR14879:SF5">
    <property type="entry name" value="RING-TYPE DOMAIN-CONTAINING PROTEIN"/>
    <property type="match status" value="1"/>
</dbReference>
<keyword evidence="2" id="KW-0175">Coiled coil</keyword>
<dbReference type="GO" id="GO:0008270">
    <property type="term" value="F:zinc ion binding"/>
    <property type="evidence" value="ECO:0007669"/>
    <property type="project" value="UniProtKB-KW"/>
</dbReference>
<dbReference type="Gene3D" id="3.30.40.10">
    <property type="entry name" value="Zinc/RING finger domain, C3HC4 (zinc finger)"/>
    <property type="match status" value="1"/>
</dbReference>
<keyword evidence="1" id="KW-0862">Zinc</keyword>
<dbReference type="RefSeq" id="YP_009010876.1">
    <property type="nucleotide sequence ID" value="NC_023615.1"/>
</dbReference>
<dbReference type="PANTHER" id="PTHR14879">
    <property type="entry name" value="CASPASE REGULATOR, RING FINGER DOMAIN-CONTAINING"/>
    <property type="match status" value="1"/>
</dbReference>
<dbReference type="InterPro" id="IPR001841">
    <property type="entry name" value="Znf_RING"/>
</dbReference>
<protein>
    <recommendedName>
        <fullName evidence="3">RING-type domain-containing protein</fullName>
    </recommendedName>
</protein>
<dbReference type="InterPro" id="IPR051728">
    <property type="entry name" value="RING-FYVE_E3_ubiquitin-ligase"/>
</dbReference>
<dbReference type="PROSITE" id="PS50089">
    <property type="entry name" value="ZF_RING_2"/>
    <property type="match status" value="1"/>
</dbReference>
<evidence type="ECO:0000256" key="1">
    <source>
        <dbReference type="PROSITE-ProRule" id="PRU00175"/>
    </source>
</evidence>
<dbReference type="EMBL" id="HF920634">
    <property type="protein sequence ID" value="CCV01959.1"/>
    <property type="molecule type" value="Genomic_DNA"/>
</dbReference>
<evidence type="ECO:0000256" key="2">
    <source>
        <dbReference type="SAM" id="Coils"/>
    </source>
</evidence>
<reference evidence="4 5" key="1">
    <citation type="submission" date="2013-03" db="EMBL/GenBank/DDBJ databases">
        <title>Genomic and evolutionary features of invertebrate iridoviruse.</title>
        <authorList>
            <person name="Piegu B."/>
            <person name="Guizard S."/>
            <person name="Bideshi D."/>
            <person name="Spears T."/>
            <person name="Federici B."/>
            <person name="Bigot Y."/>
        </authorList>
    </citation>
    <scope>NUCLEOTIDE SEQUENCE [LARGE SCALE GENOMIC DNA]</scope>
    <source>
        <strain evidence="4">IIV22Aberystwyth</strain>
    </source>
</reference>
<organism evidence="4 5">
    <name type="scientific">Invertebrate iridescent virus 22</name>
    <dbReference type="NCBI Taxonomy" id="345198"/>
    <lineage>
        <taxon>Viruses</taxon>
        <taxon>Varidnaviria</taxon>
        <taxon>Bamfordvirae</taxon>
        <taxon>Nucleocytoviricota</taxon>
        <taxon>Megaviricetes</taxon>
        <taxon>Pimascovirales</taxon>
        <taxon>Pimascovirales incertae sedis</taxon>
        <taxon>Iridoviridae</taxon>
        <taxon>Betairidovirinae</taxon>
        <taxon>Chloriridovirus</taxon>
        <taxon>Chloriridovirus simulium1</taxon>
    </lineage>
</organism>
<feature type="coiled-coil region" evidence="2">
    <location>
        <begin position="24"/>
        <end position="51"/>
    </location>
</feature>
<dbReference type="InterPro" id="IPR013083">
    <property type="entry name" value="Znf_RING/FYVE/PHD"/>
</dbReference>
<feature type="domain" description="RING-type" evidence="3">
    <location>
        <begin position="87"/>
        <end position="122"/>
    </location>
</feature>
<dbReference type="GeneID" id="18501665"/>
<accession>W8W2Q7</accession>
<dbReference type="KEGG" id="vg:18501665"/>
<keyword evidence="1" id="KW-0863">Zinc-finger</keyword>
<keyword evidence="1" id="KW-0479">Metal-binding</keyword>
<name>W8W2Q7_9VIRU</name>
<evidence type="ECO:0000313" key="5">
    <source>
        <dbReference type="Proteomes" id="UP000141616"/>
    </source>
</evidence>